<dbReference type="CTD" id="38012"/>
<dbReference type="PANTHER" id="PTHR16515:SF66">
    <property type="entry name" value="C2H2-TYPE DOMAIN-CONTAINING PROTEIN"/>
    <property type="match status" value="1"/>
</dbReference>
<reference evidence="11" key="1">
    <citation type="submission" date="2025-08" db="UniProtKB">
        <authorList>
            <consortium name="RefSeq"/>
        </authorList>
    </citation>
    <scope>IDENTIFICATION</scope>
</reference>
<dbReference type="GeneID" id="106746626"/>
<dbReference type="PROSITE" id="PS00028">
    <property type="entry name" value="ZINC_FINGER_C2H2_1"/>
    <property type="match status" value="5"/>
</dbReference>
<feature type="region of interest" description="Disordered" evidence="8">
    <location>
        <begin position="336"/>
        <end position="405"/>
    </location>
</feature>
<evidence type="ECO:0000313" key="11">
    <source>
        <dbReference type="RefSeq" id="XP_014478895.1"/>
    </source>
</evidence>
<feature type="compositionally biased region" description="Low complexity" evidence="8">
    <location>
        <begin position="434"/>
        <end position="456"/>
    </location>
</feature>
<dbReference type="FunFam" id="3.30.160.60:FF:002373">
    <property type="entry name" value="Protein krueppel"/>
    <property type="match status" value="1"/>
</dbReference>
<feature type="compositionally biased region" description="Polar residues" evidence="8">
    <location>
        <begin position="101"/>
        <end position="128"/>
    </location>
</feature>
<dbReference type="GO" id="GO:0005634">
    <property type="term" value="C:nucleus"/>
    <property type="evidence" value="ECO:0007669"/>
    <property type="project" value="UniProtKB-SubCell"/>
</dbReference>
<gene>
    <name evidence="11" type="primary">LOC106746626</name>
</gene>
<protein>
    <submittedName>
        <fullName evidence="11">Protein krueppel-like isoform X1</fullName>
    </submittedName>
</protein>
<dbReference type="GO" id="GO:0000122">
    <property type="term" value="P:negative regulation of transcription by RNA polymerase II"/>
    <property type="evidence" value="ECO:0007669"/>
    <property type="project" value="UniProtKB-ARBA"/>
</dbReference>
<feature type="domain" description="C2H2-type" evidence="9">
    <location>
        <begin position="262"/>
        <end position="289"/>
    </location>
</feature>
<dbReference type="GO" id="GO:0045595">
    <property type="term" value="P:regulation of cell differentiation"/>
    <property type="evidence" value="ECO:0007669"/>
    <property type="project" value="UniProtKB-ARBA"/>
</dbReference>
<comment type="subcellular location">
    <subcellularLocation>
        <location evidence="1">Nucleus</location>
    </subcellularLocation>
</comment>
<feature type="compositionally biased region" description="Acidic residues" evidence="8">
    <location>
        <begin position="360"/>
        <end position="376"/>
    </location>
</feature>
<evidence type="ECO:0000259" key="9">
    <source>
        <dbReference type="PROSITE" id="PS50157"/>
    </source>
</evidence>
<dbReference type="Gene3D" id="3.30.160.60">
    <property type="entry name" value="Classic Zinc Finger"/>
    <property type="match status" value="5"/>
</dbReference>
<dbReference type="KEGG" id="dqu:106746626"/>
<feature type="compositionally biased region" description="Polar residues" evidence="8">
    <location>
        <begin position="468"/>
        <end position="477"/>
    </location>
</feature>
<feature type="region of interest" description="Disordered" evidence="8">
    <location>
        <begin position="420"/>
        <end position="503"/>
    </location>
</feature>
<keyword evidence="6" id="KW-0539">Nucleus</keyword>
<evidence type="ECO:0000313" key="10">
    <source>
        <dbReference type="Proteomes" id="UP000515204"/>
    </source>
</evidence>
<dbReference type="SMART" id="SM00355">
    <property type="entry name" value="ZnF_C2H2"/>
    <property type="match status" value="5"/>
</dbReference>
<feature type="domain" description="C2H2-type" evidence="9">
    <location>
        <begin position="234"/>
        <end position="261"/>
    </location>
</feature>
<name>A0A6P3XKG7_DINQU</name>
<dbReference type="PANTHER" id="PTHR16515">
    <property type="entry name" value="PR DOMAIN ZINC FINGER PROTEIN"/>
    <property type="match status" value="1"/>
</dbReference>
<evidence type="ECO:0000256" key="4">
    <source>
        <dbReference type="ARBA" id="ARBA00022771"/>
    </source>
</evidence>
<dbReference type="InterPro" id="IPR036236">
    <property type="entry name" value="Znf_C2H2_sf"/>
</dbReference>
<feature type="domain" description="C2H2-type" evidence="9">
    <location>
        <begin position="318"/>
        <end position="347"/>
    </location>
</feature>
<dbReference type="RefSeq" id="XP_014478895.1">
    <property type="nucleotide sequence ID" value="XM_014623409.1"/>
</dbReference>
<dbReference type="FunFam" id="3.30.160.60:FF:000912">
    <property type="entry name" value="Zinc finger protein 660"/>
    <property type="match status" value="2"/>
</dbReference>
<feature type="compositionally biased region" description="Polar residues" evidence="8">
    <location>
        <begin position="342"/>
        <end position="359"/>
    </location>
</feature>
<feature type="compositionally biased region" description="Polar residues" evidence="8">
    <location>
        <begin position="388"/>
        <end position="400"/>
    </location>
</feature>
<keyword evidence="4 7" id="KW-0863">Zinc-finger</keyword>
<dbReference type="InterPro" id="IPR013087">
    <property type="entry name" value="Znf_C2H2_type"/>
</dbReference>
<keyword evidence="2" id="KW-0479">Metal-binding</keyword>
<evidence type="ECO:0000256" key="6">
    <source>
        <dbReference type="ARBA" id="ARBA00023242"/>
    </source>
</evidence>
<feature type="domain" description="C2H2-type" evidence="9">
    <location>
        <begin position="290"/>
        <end position="317"/>
    </location>
</feature>
<evidence type="ECO:0000256" key="1">
    <source>
        <dbReference type="ARBA" id="ARBA00004123"/>
    </source>
</evidence>
<dbReference type="InterPro" id="IPR050331">
    <property type="entry name" value="Zinc_finger"/>
</dbReference>
<dbReference type="SUPFAM" id="SSF57667">
    <property type="entry name" value="beta-beta-alpha zinc fingers"/>
    <property type="match status" value="3"/>
</dbReference>
<dbReference type="PROSITE" id="PS50157">
    <property type="entry name" value="ZINC_FINGER_C2H2_2"/>
    <property type="match status" value="5"/>
</dbReference>
<feature type="compositionally biased region" description="Low complexity" evidence="8">
    <location>
        <begin position="129"/>
        <end position="149"/>
    </location>
</feature>
<dbReference type="GO" id="GO:0008270">
    <property type="term" value="F:zinc ion binding"/>
    <property type="evidence" value="ECO:0007669"/>
    <property type="project" value="UniProtKB-KW"/>
</dbReference>
<dbReference type="Proteomes" id="UP000515204">
    <property type="component" value="Unplaced"/>
</dbReference>
<feature type="domain" description="C2H2-type" evidence="9">
    <location>
        <begin position="206"/>
        <end position="233"/>
    </location>
</feature>
<evidence type="ECO:0000256" key="2">
    <source>
        <dbReference type="ARBA" id="ARBA00022723"/>
    </source>
</evidence>
<keyword evidence="10" id="KW-1185">Reference proteome</keyword>
<evidence type="ECO:0000256" key="8">
    <source>
        <dbReference type="SAM" id="MobiDB-lite"/>
    </source>
</evidence>
<evidence type="ECO:0000256" key="3">
    <source>
        <dbReference type="ARBA" id="ARBA00022737"/>
    </source>
</evidence>
<feature type="region of interest" description="Disordered" evidence="8">
    <location>
        <begin position="101"/>
        <end position="199"/>
    </location>
</feature>
<accession>A0A6P3XKG7</accession>
<dbReference type="FunFam" id="3.30.160.60:FF:000624">
    <property type="entry name" value="zinc finger protein 697"/>
    <property type="match status" value="1"/>
</dbReference>
<organism evidence="10 11">
    <name type="scientific">Dinoponera quadriceps</name>
    <name type="common">South American ant</name>
    <dbReference type="NCBI Taxonomy" id="609295"/>
    <lineage>
        <taxon>Eukaryota</taxon>
        <taxon>Metazoa</taxon>
        <taxon>Ecdysozoa</taxon>
        <taxon>Arthropoda</taxon>
        <taxon>Hexapoda</taxon>
        <taxon>Insecta</taxon>
        <taxon>Pterygota</taxon>
        <taxon>Neoptera</taxon>
        <taxon>Endopterygota</taxon>
        <taxon>Hymenoptera</taxon>
        <taxon>Apocrita</taxon>
        <taxon>Aculeata</taxon>
        <taxon>Formicoidea</taxon>
        <taxon>Formicidae</taxon>
        <taxon>Ponerinae</taxon>
        <taxon>Ponerini</taxon>
        <taxon>Dinoponera</taxon>
    </lineage>
</organism>
<evidence type="ECO:0000256" key="7">
    <source>
        <dbReference type="PROSITE-ProRule" id="PRU00042"/>
    </source>
</evidence>
<proteinExistence type="predicted"/>
<dbReference type="Pfam" id="PF00096">
    <property type="entry name" value="zf-C2H2"/>
    <property type="match status" value="4"/>
</dbReference>
<evidence type="ECO:0000256" key="5">
    <source>
        <dbReference type="ARBA" id="ARBA00022833"/>
    </source>
</evidence>
<dbReference type="OrthoDB" id="654211at2759"/>
<dbReference type="AlphaFoldDB" id="A0A6P3XKG7"/>
<keyword evidence="5" id="KW-0862">Zinc</keyword>
<keyword evidence="3" id="KW-0677">Repeat</keyword>
<sequence length="503" mass="55085">MALSYLQDSQIDTGLLSGQPLTMKPDSEKKPLINKGKKASQTLFPAIGSPSPTSLLLTQQQLLVASRTAAFMAAGLPVSLHTNPSLYHHHSHIFANWVPSSPSSPTTLQHPSTPQASPTVGTRSSTQHNPPSTITSNSNNNNKNTNNNNMVNESDRTGKKNQTTKRKSAKSKTDTAPPPPAEAATSASPVPTISPEAGRDSKDKVFTCGVCSRSFGYKHVLQNHERTHTGEKPFECQECHKRFTRDHHLKTHMRLHTGEKPYHCNHCDRQFVQVANLRRHLRVHTGERPYTCEVCGAKFSDSNQLKAHALIHRGLKPFECSTCQVRFRRRHHLMHHKCGTGHPSQAESRPQADSQSNTSEDPEDIIETDTQSDDTDSTAHSAKKVKGESQQKSPSLTVGQPSVPLDLSGINLIPVNLPEQTEPEDLSMSARRLNTASSSSSNNNSGSSTTQSNPSSDAVKEDDETRDISATRSSGLFSRQLRRKGSRRQDMNAPGSSKDDLAS</sequence>